<evidence type="ECO:0000256" key="2">
    <source>
        <dbReference type="ARBA" id="ARBA00022840"/>
    </source>
</evidence>
<dbReference type="Pfam" id="PF00005">
    <property type="entry name" value="ABC_tran"/>
    <property type="match status" value="1"/>
</dbReference>
<organism evidence="4">
    <name type="scientific">Ignisphaera aggregans</name>
    <dbReference type="NCBI Taxonomy" id="334771"/>
    <lineage>
        <taxon>Archaea</taxon>
        <taxon>Thermoproteota</taxon>
        <taxon>Thermoprotei</taxon>
        <taxon>Desulfurococcales</taxon>
        <taxon>Desulfurococcaceae</taxon>
        <taxon>Ignisphaera</taxon>
    </lineage>
</organism>
<accession>A0A7J2U4R4</accession>
<dbReference type="SMART" id="SM00382">
    <property type="entry name" value="AAA"/>
    <property type="match status" value="1"/>
</dbReference>
<dbReference type="PANTHER" id="PTHR43582">
    <property type="entry name" value="LINEARMYCIN RESISTANCE ATP-BINDING PROTEIN LNRL"/>
    <property type="match status" value="1"/>
</dbReference>
<keyword evidence="1" id="KW-0547">Nucleotide-binding</keyword>
<evidence type="ECO:0000313" key="4">
    <source>
        <dbReference type="EMBL" id="HEM67192.1"/>
    </source>
</evidence>
<protein>
    <submittedName>
        <fullName evidence="4">ATP-binding cassette domain-containing protein</fullName>
    </submittedName>
</protein>
<dbReference type="Gene3D" id="3.40.50.300">
    <property type="entry name" value="P-loop containing nucleotide triphosphate hydrolases"/>
    <property type="match status" value="1"/>
</dbReference>
<evidence type="ECO:0000259" key="3">
    <source>
        <dbReference type="PROSITE" id="PS50893"/>
    </source>
</evidence>
<dbReference type="PANTHER" id="PTHR43582:SF2">
    <property type="entry name" value="LINEARMYCIN RESISTANCE ATP-BINDING PROTEIN LNRL"/>
    <property type="match status" value="1"/>
</dbReference>
<dbReference type="InterPro" id="IPR003439">
    <property type="entry name" value="ABC_transporter-like_ATP-bd"/>
</dbReference>
<dbReference type="GO" id="GO:0016887">
    <property type="term" value="F:ATP hydrolysis activity"/>
    <property type="evidence" value="ECO:0007669"/>
    <property type="project" value="InterPro"/>
</dbReference>
<proteinExistence type="predicted"/>
<dbReference type="EMBL" id="DSEU01000040">
    <property type="protein sequence ID" value="HEM67192.1"/>
    <property type="molecule type" value="Genomic_DNA"/>
</dbReference>
<comment type="caution">
    <text evidence="4">The sequence shown here is derived from an EMBL/GenBank/DDBJ whole genome shotgun (WGS) entry which is preliminary data.</text>
</comment>
<sequence length="332" mass="36913">MFAIEVRDLVKVYSGGVVALNGVNLVVDEGVSHAILGPNGAGKTTLIRIITTQIKPTKGSVKVFGFDIMSQGGRVRGLIGYVPQEMSLWTELTGYENALIYAKIYGIESSKRAEVIEDVLEFMGLKEVEKRLVKTYSGGMIRRLEIAIALMCRPKLLILDEPTIGLDPRARMLVWERLLAYKKEFGTTIFFATHYMDEADKYADKVSLIDRGRIVAEGTSSELKKIYGVDKIVLRVVGDMEKARKVLQEFGFGVSISNNGEVSMAVKDPAIMLPKVIENLYSMGIAVLEARVVEVSLDDVFIKLTGKGISEEEERELIRDILSTRRMIRRGG</sequence>
<dbReference type="InterPro" id="IPR027417">
    <property type="entry name" value="P-loop_NTPase"/>
</dbReference>
<name>A0A7J2U4R4_9CREN</name>
<keyword evidence="2 4" id="KW-0067">ATP-binding</keyword>
<dbReference type="AlphaFoldDB" id="A0A7J2U4R4"/>
<dbReference type="GO" id="GO:0005524">
    <property type="term" value="F:ATP binding"/>
    <property type="evidence" value="ECO:0007669"/>
    <property type="project" value="UniProtKB-KW"/>
</dbReference>
<evidence type="ECO:0000256" key="1">
    <source>
        <dbReference type="ARBA" id="ARBA00022741"/>
    </source>
</evidence>
<dbReference type="InterPro" id="IPR003593">
    <property type="entry name" value="AAA+_ATPase"/>
</dbReference>
<gene>
    <name evidence="4" type="ORF">ENO26_06460</name>
</gene>
<dbReference type="InterPro" id="IPR017871">
    <property type="entry name" value="ABC_transporter-like_CS"/>
</dbReference>
<feature type="domain" description="ABC transporter" evidence="3">
    <location>
        <begin position="4"/>
        <end position="236"/>
    </location>
</feature>
<dbReference type="PROSITE" id="PS00211">
    <property type="entry name" value="ABC_TRANSPORTER_1"/>
    <property type="match status" value="1"/>
</dbReference>
<dbReference type="PROSITE" id="PS50893">
    <property type="entry name" value="ABC_TRANSPORTER_2"/>
    <property type="match status" value="1"/>
</dbReference>
<reference evidence="4" key="1">
    <citation type="journal article" date="2020" name="mSystems">
        <title>Genome- and Community-Level Interaction Insights into Carbon Utilization and Element Cycling Functions of Hydrothermarchaeota in Hydrothermal Sediment.</title>
        <authorList>
            <person name="Zhou Z."/>
            <person name="Liu Y."/>
            <person name="Xu W."/>
            <person name="Pan J."/>
            <person name="Luo Z.H."/>
            <person name="Li M."/>
        </authorList>
    </citation>
    <scope>NUCLEOTIDE SEQUENCE [LARGE SCALE GENOMIC DNA]</scope>
    <source>
        <strain evidence="4">SpSt-125</strain>
    </source>
</reference>
<dbReference type="SUPFAM" id="SSF52540">
    <property type="entry name" value="P-loop containing nucleoside triphosphate hydrolases"/>
    <property type="match status" value="1"/>
</dbReference>